<dbReference type="SUPFAM" id="SSF54695">
    <property type="entry name" value="POZ domain"/>
    <property type="match status" value="1"/>
</dbReference>
<comment type="caution">
    <text evidence="2">The sequence shown here is derived from an EMBL/GenBank/DDBJ whole genome shotgun (WGS) entry which is preliminary data.</text>
</comment>
<dbReference type="PANTHER" id="PTHR47843">
    <property type="entry name" value="BTB DOMAIN-CONTAINING PROTEIN-RELATED"/>
    <property type="match status" value="1"/>
</dbReference>
<name>A0ABR3THS4_9PEZI</name>
<dbReference type="Pfam" id="PF00651">
    <property type="entry name" value="BTB"/>
    <property type="match status" value="1"/>
</dbReference>
<sequence length="216" mass="24450">MSAIGSRIMLQDNTKHRDDMGCRCRWCLNATFLSRLVSTDEFTDFTIVCGGHERKRQVHRLILSAASTYFAHLFRVPNVRETILGRIEFPETDPELVFAMVDWMYYGKIEVSAYGGVSGYSELLLECVYMYAMGEQYGVLGLPESAAWAVCAILHHQRYYLLEQVDDMVEMVDLVNATTVPNSPLRRQVWDSLLDNGYAKDIGKYALKALLDVGAG</sequence>
<dbReference type="InterPro" id="IPR000210">
    <property type="entry name" value="BTB/POZ_dom"/>
</dbReference>
<accession>A0ABR3THS4</accession>
<evidence type="ECO:0000313" key="3">
    <source>
        <dbReference type="Proteomes" id="UP001521184"/>
    </source>
</evidence>
<reference evidence="2 3" key="1">
    <citation type="journal article" date="2023" name="Plant Dis.">
        <title>First Report of Diplodia intermedia Causing Canker and Dieback Diseases on Apple Trees in Canada.</title>
        <authorList>
            <person name="Ellouze W."/>
            <person name="Ilyukhin E."/>
            <person name="Sulman M."/>
            <person name="Ali S."/>
        </authorList>
    </citation>
    <scope>NUCLEOTIDE SEQUENCE [LARGE SCALE GENOMIC DNA]</scope>
    <source>
        <strain evidence="2 3">M45-28</strain>
    </source>
</reference>
<evidence type="ECO:0000259" key="1">
    <source>
        <dbReference type="PROSITE" id="PS50097"/>
    </source>
</evidence>
<protein>
    <submittedName>
        <fullName evidence="2">Kelch-like protein 5</fullName>
    </submittedName>
</protein>
<dbReference type="SMART" id="SM00225">
    <property type="entry name" value="BTB"/>
    <property type="match status" value="1"/>
</dbReference>
<keyword evidence="3" id="KW-1185">Reference proteome</keyword>
<gene>
    <name evidence="2" type="primary">KLHL5</name>
    <name evidence="2" type="ORF">SLS58_008356</name>
</gene>
<dbReference type="InterPro" id="IPR011333">
    <property type="entry name" value="SKP1/BTB/POZ_sf"/>
</dbReference>
<dbReference type="Proteomes" id="UP001521184">
    <property type="component" value="Unassembled WGS sequence"/>
</dbReference>
<organism evidence="2 3">
    <name type="scientific">Diplodia intermedia</name>
    <dbReference type="NCBI Taxonomy" id="856260"/>
    <lineage>
        <taxon>Eukaryota</taxon>
        <taxon>Fungi</taxon>
        <taxon>Dikarya</taxon>
        <taxon>Ascomycota</taxon>
        <taxon>Pezizomycotina</taxon>
        <taxon>Dothideomycetes</taxon>
        <taxon>Dothideomycetes incertae sedis</taxon>
        <taxon>Botryosphaeriales</taxon>
        <taxon>Botryosphaeriaceae</taxon>
        <taxon>Diplodia</taxon>
    </lineage>
</organism>
<dbReference type="CDD" id="cd18186">
    <property type="entry name" value="BTB_POZ_ZBTB_KLHL-like"/>
    <property type="match status" value="1"/>
</dbReference>
<proteinExistence type="predicted"/>
<feature type="domain" description="BTB" evidence="1">
    <location>
        <begin position="43"/>
        <end position="113"/>
    </location>
</feature>
<dbReference type="EMBL" id="JAKEKT020000070">
    <property type="protein sequence ID" value="KAL1639027.1"/>
    <property type="molecule type" value="Genomic_DNA"/>
</dbReference>
<dbReference type="Gene3D" id="3.30.710.10">
    <property type="entry name" value="Potassium Channel Kv1.1, Chain A"/>
    <property type="match status" value="1"/>
</dbReference>
<evidence type="ECO:0000313" key="2">
    <source>
        <dbReference type="EMBL" id="KAL1639027.1"/>
    </source>
</evidence>
<dbReference type="PROSITE" id="PS50097">
    <property type="entry name" value="BTB"/>
    <property type="match status" value="1"/>
</dbReference>